<dbReference type="Proteomes" id="UP000010422">
    <property type="component" value="Unassembled WGS sequence"/>
</dbReference>
<evidence type="ECO:0000313" key="5">
    <source>
        <dbReference type="Proteomes" id="UP000010422"/>
    </source>
</evidence>
<dbReference type="Gene3D" id="3.40.50.720">
    <property type="entry name" value="NAD(P)-binding Rossmann-like Domain"/>
    <property type="match status" value="1"/>
</dbReference>
<sequence>MSDNIEWTVEQLPDLSGRVAIVTGGNSGIGFVTVRELLKKGCKVYIASRSQERTNEAIKNIKETLPNADVFWLEYDACSFDSVKNAALTFLNKELKLHILINNAGVLFYIMASPYSETKDGFEIQLQTNYFSHYFFTRLLLPIMKKTAEKEKEGTVRIINVSSRAHSMSLKNITYNDLNMKSFRYWPEFLVEICSKQVGYYSFYKIIISKTFSRWDLCNICSSGCTLFLNFFLNFSRIFIDKEKGAITQIFAAAATDVVEKKLNGEYLVPYCRKMFVSGDCSIKASEELWDFSEKELKNREYLNPHLGFSITNLDILIL</sequence>
<comment type="similarity">
    <text evidence="1">Belongs to the short-chain dehydrogenases/reductases (SDR) family.</text>
</comment>
<dbReference type="STRING" id="1209962.L0P982"/>
<dbReference type="PRINTS" id="PR00081">
    <property type="entry name" value="GDHRDH"/>
</dbReference>
<dbReference type="InParanoid" id="L0P982"/>
<reference evidence="4 5" key="1">
    <citation type="journal article" date="2012" name="MBio">
        <title>De novo assembly of the Pneumocystis jirovecii genome from a single bronchoalveolar lavage fluid specimen from a patient.</title>
        <authorList>
            <person name="Cisse O.H."/>
            <person name="Pagni M."/>
            <person name="Hauser P.M."/>
        </authorList>
    </citation>
    <scope>NUCLEOTIDE SEQUENCE [LARGE SCALE GENOMIC DNA]</scope>
    <source>
        <strain evidence="4 5">SE8</strain>
    </source>
</reference>
<protein>
    <submittedName>
        <fullName evidence="4">Uncharacterized protein</fullName>
    </submittedName>
</protein>
<evidence type="ECO:0000313" key="4">
    <source>
        <dbReference type="EMBL" id="CCJ28941.1"/>
    </source>
</evidence>
<dbReference type="PANTHER" id="PTHR24320">
    <property type="entry name" value="RETINOL DEHYDROGENASE"/>
    <property type="match status" value="1"/>
</dbReference>
<keyword evidence="3" id="KW-0560">Oxidoreductase</keyword>
<evidence type="ECO:0000256" key="2">
    <source>
        <dbReference type="ARBA" id="ARBA00022857"/>
    </source>
</evidence>
<evidence type="ECO:0000256" key="3">
    <source>
        <dbReference type="ARBA" id="ARBA00023002"/>
    </source>
</evidence>
<dbReference type="FunCoup" id="L0P982">
    <property type="interactions" value="94"/>
</dbReference>
<dbReference type="GO" id="GO:0016491">
    <property type="term" value="F:oxidoreductase activity"/>
    <property type="evidence" value="ECO:0007669"/>
    <property type="project" value="UniProtKB-KW"/>
</dbReference>
<gene>
    <name evidence="4" type="ORF">PNEJI1_003426</name>
</gene>
<dbReference type="EMBL" id="CAKM01000137">
    <property type="protein sequence ID" value="CCJ28941.1"/>
    <property type="molecule type" value="Genomic_DNA"/>
</dbReference>
<dbReference type="PANTHER" id="PTHR24320:SF282">
    <property type="entry name" value="WW DOMAIN-CONTAINING OXIDOREDUCTASE"/>
    <property type="match status" value="1"/>
</dbReference>
<keyword evidence="2" id="KW-0521">NADP</keyword>
<dbReference type="Pfam" id="PF00106">
    <property type="entry name" value="adh_short"/>
    <property type="match status" value="1"/>
</dbReference>
<dbReference type="SUPFAM" id="SSF51735">
    <property type="entry name" value="NAD(P)-binding Rossmann-fold domains"/>
    <property type="match status" value="1"/>
</dbReference>
<dbReference type="AlphaFoldDB" id="L0P982"/>
<organism evidence="5">
    <name type="scientific">Pneumocystis jirovecii</name>
    <name type="common">Human pneumocystis pneumonia agent</name>
    <dbReference type="NCBI Taxonomy" id="42068"/>
    <lineage>
        <taxon>Eukaryota</taxon>
        <taxon>Fungi</taxon>
        <taxon>Dikarya</taxon>
        <taxon>Ascomycota</taxon>
        <taxon>Taphrinomycotina</taxon>
        <taxon>Pneumocystomycetes</taxon>
        <taxon>Pneumocystaceae</taxon>
        <taxon>Pneumocystis</taxon>
    </lineage>
</organism>
<accession>L0P982</accession>
<comment type="caution">
    <text evidence="4">The sequence shown here is derived from an EMBL/GenBank/DDBJ whole genome shotgun (WGS) entry which is preliminary data.</text>
</comment>
<dbReference type="VEuPathDB" id="FungiDB:PNEJI1_003426"/>
<name>L0P982_PNEJI</name>
<evidence type="ECO:0000256" key="1">
    <source>
        <dbReference type="ARBA" id="ARBA00006484"/>
    </source>
</evidence>
<proteinExistence type="inferred from homology"/>
<dbReference type="InterPro" id="IPR002347">
    <property type="entry name" value="SDR_fam"/>
</dbReference>
<dbReference type="InterPro" id="IPR036291">
    <property type="entry name" value="NAD(P)-bd_dom_sf"/>
</dbReference>